<dbReference type="GO" id="GO:0030127">
    <property type="term" value="C:COPII vesicle coat"/>
    <property type="evidence" value="ECO:0007669"/>
    <property type="project" value="InterPro"/>
</dbReference>
<feature type="domain" description="Zinc finger Sec23/Sec24-type" evidence="18">
    <location>
        <begin position="77"/>
        <end position="118"/>
    </location>
</feature>
<dbReference type="GO" id="GO:0006886">
    <property type="term" value="P:intracellular protein transport"/>
    <property type="evidence" value="ECO:0007669"/>
    <property type="project" value="InterPro"/>
</dbReference>
<comment type="subcellular location">
    <subcellularLocation>
        <location evidence="15">Cytoplasm</location>
    </subcellularLocation>
    <subcellularLocation>
        <location evidence="1 15">Cytoplasmic vesicle</location>
        <location evidence="1 15">COPII-coated vesicle membrane</location>
        <topology evidence="1 15">Peripheral membrane protein</topology>
        <orientation evidence="1 15">Cytoplasmic side</orientation>
    </subcellularLocation>
    <subcellularLocation>
        <location evidence="2 15">Endoplasmic reticulum membrane</location>
        <topology evidence="2 15">Peripheral membrane protein</topology>
        <orientation evidence="2 15">Cytoplasmic side</orientation>
    </subcellularLocation>
    <subcellularLocation>
        <location evidence="15">Golgi apparatus membrane</location>
        <topology evidence="15">Peripheral membrane protein</topology>
        <orientation evidence="15">Cytoplasmic side</orientation>
    </subcellularLocation>
</comment>
<dbReference type="SUPFAM" id="SSF53300">
    <property type="entry name" value="vWA-like"/>
    <property type="match status" value="1"/>
</dbReference>
<feature type="domain" description="Gelsolin-like" evidence="17">
    <location>
        <begin position="662"/>
        <end position="746"/>
    </location>
</feature>
<evidence type="ECO:0000256" key="13">
    <source>
        <dbReference type="ARBA" id="ARBA00023329"/>
    </source>
</evidence>
<accession>A0A9P8PXD7</accession>
<keyword evidence="7 15" id="KW-0256">Endoplasmic reticulum</keyword>
<comment type="function">
    <text evidence="14 15">Component of the coat protein complex II (COPII) which promotes the formation of transport vesicles from the endoplasmic reticulum (ER). The coat has two main functions, the physical deformation of the endoplasmic reticulum membrane into vesicles and the selection of cargo molecules.</text>
</comment>
<dbReference type="SUPFAM" id="SSF82919">
    <property type="entry name" value="Zn-finger domain of Sec23/24"/>
    <property type="match status" value="1"/>
</dbReference>
<dbReference type="InterPro" id="IPR036465">
    <property type="entry name" value="vWFA_dom_sf"/>
</dbReference>
<dbReference type="InterPro" id="IPR012990">
    <property type="entry name" value="Beta-sandwich_Sec23_24"/>
</dbReference>
<dbReference type="AlphaFoldDB" id="A0A9P8PXD7"/>
<evidence type="ECO:0000313" key="22">
    <source>
        <dbReference type="EMBL" id="KAH3680078.1"/>
    </source>
</evidence>
<evidence type="ECO:0000256" key="8">
    <source>
        <dbReference type="ARBA" id="ARBA00022833"/>
    </source>
</evidence>
<dbReference type="InterPro" id="IPR036180">
    <property type="entry name" value="Gelsolin-like_dom_sf"/>
</dbReference>
<evidence type="ECO:0000256" key="2">
    <source>
        <dbReference type="ARBA" id="ARBA00004397"/>
    </source>
</evidence>
<dbReference type="GO" id="GO:0090110">
    <property type="term" value="P:COPII-coated vesicle cargo loading"/>
    <property type="evidence" value="ECO:0007669"/>
    <property type="project" value="TreeGrafter"/>
</dbReference>
<dbReference type="InterPro" id="IPR036174">
    <property type="entry name" value="Znf_Sec23_Sec24_sf"/>
</dbReference>
<dbReference type="Gene3D" id="1.20.120.730">
    <property type="entry name" value="Sec23/Sec24 helical domain"/>
    <property type="match status" value="1"/>
</dbReference>
<dbReference type="Gene3D" id="3.40.20.10">
    <property type="entry name" value="Severin"/>
    <property type="match status" value="1"/>
</dbReference>
<dbReference type="SUPFAM" id="SSF81811">
    <property type="entry name" value="Helical domain of Sec23/24"/>
    <property type="match status" value="1"/>
</dbReference>
<proteinExistence type="inferred from homology"/>
<dbReference type="GO" id="GO:0000139">
    <property type="term" value="C:Golgi membrane"/>
    <property type="evidence" value="ECO:0007669"/>
    <property type="project" value="UniProtKB-SubCell"/>
</dbReference>
<dbReference type="GO" id="GO:0008270">
    <property type="term" value="F:zinc ion binding"/>
    <property type="evidence" value="ECO:0007669"/>
    <property type="project" value="InterPro"/>
</dbReference>
<dbReference type="OrthoDB" id="10256289at2759"/>
<evidence type="ECO:0000259" key="19">
    <source>
        <dbReference type="Pfam" id="PF04811"/>
    </source>
</evidence>
<evidence type="ECO:0000256" key="7">
    <source>
        <dbReference type="ARBA" id="ARBA00022824"/>
    </source>
</evidence>
<dbReference type="InterPro" id="IPR036175">
    <property type="entry name" value="Sec23/24_helical_dom_sf"/>
</dbReference>
<reference evidence="22" key="2">
    <citation type="submission" date="2021-01" db="EMBL/GenBank/DDBJ databases">
        <authorList>
            <person name="Schikora-Tamarit M.A."/>
        </authorList>
    </citation>
    <scope>NUCLEOTIDE SEQUENCE</scope>
    <source>
        <strain evidence="22">CBS2887</strain>
    </source>
</reference>
<dbReference type="Gene3D" id="3.40.50.410">
    <property type="entry name" value="von Willebrand factor, type A domain"/>
    <property type="match status" value="1"/>
</dbReference>
<dbReference type="InterPro" id="IPR006900">
    <property type="entry name" value="Sec23/24_helical_dom"/>
</dbReference>
<dbReference type="Gene3D" id="2.60.40.1670">
    <property type="entry name" value="beta-sandwich domain of Sec23/24"/>
    <property type="match status" value="1"/>
</dbReference>
<comment type="caution">
    <text evidence="22">The sequence shown here is derived from an EMBL/GenBank/DDBJ whole genome shotgun (WGS) entry which is preliminary data.</text>
</comment>
<evidence type="ECO:0000256" key="6">
    <source>
        <dbReference type="ARBA" id="ARBA00022723"/>
    </source>
</evidence>
<dbReference type="FunFam" id="3.40.50.410:FF:000043">
    <property type="entry name" value="Protein transport protein SEC23"/>
    <property type="match status" value="1"/>
</dbReference>
<evidence type="ECO:0000256" key="12">
    <source>
        <dbReference type="ARBA" id="ARBA00023136"/>
    </source>
</evidence>
<dbReference type="SUPFAM" id="SSF81995">
    <property type="entry name" value="beta-sandwich domain of Sec23/24"/>
    <property type="match status" value="1"/>
</dbReference>
<dbReference type="InterPro" id="IPR007123">
    <property type="entry name" value="Gelsolin-like_dom"/>
</dbReference>
<keyword evidence="23" id="KW-1185">Reference proteome</keyword>
<dbReference type="Pfam" id="PF00626">
    <property type="entry name" value="Gelsolin"/>
    <property type="match status" value="1"/>
</dbReference>
<gene>
    <name evidence="22" type="ORF">WICPIJ_008396</name>
</gene>
<evidence type="ECO:0000256" key="15">
    <source>
        <dbReference type="RuleBase" id="RU365030"/>
    </source>
</evidence>
<evidence type="ECO:0000259" key="18">
    <source>
        <dbReference type="Pfam" id="PF04810"/>
    </source>
</evidence>
<reference evidence="22" key="1">
    <citation type="journal article" date="2021" name="Open Biol.">
        <title>Shared evolutionary footprints suggest mitochondrial oxidative damage underlies multiple complex I losses in fungi.</title>
        <authorList>
            <person name="Schikora-Tamarit M.A."/>
            <person name="Marcet-Houben M."/>
            <person name="Nosek J."/>
            <person name="Gabaldon T."/>
        </authorList>
    </citation>
    <scope>NUCLEOTIDE SEQUENCE</scope>
    <source>
        <strain evidence="22">CBS2887</strain>
    </source>
</reference>
<dbReference type="GO" id="GO:0005096">
    <property type="term" value="F:GTPase activator activity"/>
    <property type="evidence" value="ECO:0007669"/>
    <property type="project" value="TreeGrafter"/>
</dbReference>
<feature type="domain" description="Sec23/Sec24 beta-sandwich" evidence="21">
    <location>
        <begin position="414"/>
        <end position="514"/>
    </location>
</feature>
<keyword evidence="6 15" id="KW-0479">Metal-binding</keyword>
<evidence type="ECO:0000259" key="21">
    <source>
        <dbReference type="Pfam" id="PF08033"/>
    </source>
</evidence>
<evidence type="ECO:0000256" key="3">
    <source>
        <dbReference type="ARBA" id="ARBA00009210"/>
    </source>
</evidence>
<dbReference type="GO" id="GO:0005789">
    <property type="term" value="C:endoplasmic reticulum membrane"/>
    <property type="evidence" value="ECO:0007669"/>
    <property type="project" value="UniProtKB-SubCell"/>
</dbReference>
<evidence type="ECO:0000256" key="9">
    <source>
        <dbReference type="ARBA" id="ARBA00022892"/>
    </source>
</evidence>
<feature type="domain" description="Sec23/Sec24 helical" evidence="20">
    <location>
        <begin position="525"/>
        <end position="624"/>
    </location>
</feature>
<dbReference type="InterPro" id="IPR006896">
    <property type="entry name" value="Sec23/24_trunk_dom"/>
</dbReference>
<feature type="region of interest" description="Disordered" evidence="16">
    <location>
        <begin position="49"/>
        <end position="69"/>
    </location>
</feature>
<feature type="compositionally biased region" description="Acidic residues" evidence="16">
    <location>
        <begin position="55"/>
        <end position="67"/>
    </location>
</feature>
<dbReference type="InterPro" id="IPR006895">
    <property type="entry name" value="Znf_Sec23_Sec24"/>
</dbReference>
<evidence type="ECO:0000256" key="5">
    <source>
        <dbReference type="ARBA" id="ARBA00022448"/>
    </source>
</evidence>
<organism evidence="22 23">
    <name type="scientific">Wickerhamomyces pijperi</name>
    <name type="common">Yeast</name>
    <name type="synonym">Pichia pijperi</name>
    <dbReference type="NCBI Taxonomy" id="599730"/>
    <lineage>
        <taxon>Eukaryota</taxon>
        <taxon>Fungi</taxon>
        <taxon>Dikarya</taxon>
        <taxon>Ascomycota</taxon>
        <taxon>Saccharomycotina</taxon>
        <taxon>Saccharomycetes</taxon>
        <taxon>Phaffomycetales</taxon>
        <taxon>Wickerhamomycetaceae</taxon>
        <taxon>Wickerhamomyces</taxon>
    </lineage>
</organism>
<evidence type="ECO:0000256" key="14">
    <source>
        <dbReference type="ARBA" id="ARBA00025471"/>
    </source>
</evidence>
<evidence type="ECO:0000313" key="23">
    <source>
        <dbReference type="Proteomes" id="UP000774326"/>
    </source>
</evidence>
<dbReference type="GO" id="GO:0070971">
    <property type="term" value="C:endoplasmic reticulum exit site"/>
    <property type="evidence" value="ECO:0007669"/>
    <property type="project" value="TreeGrafter"/>
</dbReference>
<dbReference type="EMBL" id="JAEUBG010004785">
    <property type="protein sequence ID" value="KAH3680078.1"/>
    <property type="molecule type" value="Genomic_DNA"/>
</dbReference>
<dbReference type="PANTHER" id="PTHR11141">
    <property type="entry name" value="PROTEIN TRANSPORT PROTEIN SEC23"/>
    <property type="match status" value="1"/>
</dbReference>
<dbReference type="Gene3D" id="2.30.30.380">
    <property type="entry name" value="Zn-finger domain of Sec23/24"/>
    <property type="match status" value="1"/>
</dbReference>
<evidence type="ECO:0000256" key="4">
    <source>
        <dbReference type="ARBA" id="ARBA00021212"/>
    </source>
</evidence>
<evidence type="ECO:0000259" key="17">
    <source>
        <dbReference type="Pfam" id="PF00626"/>
    </source>
</evidence>
<dbReference type="FunFam" id="3.40.20.10:FF:000041">
    <property type="entry name" value="Protein transport protein SEC23"/>
    <property type="match status" value="1"/>
</dbReference>
<feature type="domain" description="Sec23/Sec24 trunk" evidence="19">
    <location>
        <begin position="143"/>
        <end position="400"/>
    </location>
</feature>
<dbReference type="Pfam" id="PF08033">
    <property type="entry name" value="Sec23_BS"/>
    <property type="match status" value="1"/>
</dbReference>
<dbReference type="Proteomes" id="UP000774326">
    <property type="component" value="Unassembled WGS sequence"/>
</dbReference>
<name>A0A9P8PXD7_WICPI</name>
<keyword evidence="5 15" id="KW-0813">Transport</keyword>
<keyword evidence="10 15" id="KW-0653">Protein transport</keyword>
<dbReference type="Pfam" id="PF04811">
    <property type="entry name" value="Sec23_trunk"/>
    <property type="match status" value="1"/>
</dbReference>
<protein>
    <recommendedName>
        <fullName evidence="4 15">Protein transport protein SEC23</fullName>
    </recommendedName>
</protein>
<dbReference type="Pfam" id="PF04810">
    <property type="entry name" value="zf-Sec23_Sec24"/>
    <property type="match status" value="1"/>
</dbReference>
<evidence type="ECO:0000256" key="16">
    <source>
        <dbReference type="SAM" id="MobiDB-lite"/>
    </source>
</evidence>
<keyword evidence="15" id="KW-0963">Cytoplasm</keyword>
<evidence type="ECO:0000259" key="20">
    <source>
        <dbReference type="Pfam" id="PF04815"/>
    </source>
</evidence>
<sequence length="788" mass="88851">MDPYQQQTQIPDYITQEDYNGVRLSWNALPQSKIESARLGVPLGALYTPLKQRPEEEEEEAETETETESYHVINDSPITCTNQHCGAILNPYCVLDYNSGSWMCTICGNGRNPIPVAYQGLLLPQCQPTNTTVEYILPQRNINPSIFLFVMDLCLGEDDFNSLKEEIIAALDLIPQDAMIGLVTFGKHVSVYDLAGSYDSNTTLSYSFNGARDYSVEQVRQTLGFTKDLRNDSHINAHRFLQPVSQVEYQLREILNEQTRDEWAYSTSNQRPLRSTGAALNIAQHFLSVAYPKSGAQVLLFCGGACTFGPGLIVSNELKEPIRSHHLIEHGSAKHLKPALEFYAKVGKSCTVEGTTVHVFVGAYDQVGLLEMETVVKQSGGMMVLADSFCTSIFKQSLQKFLTMDDSKGDLLIGLNATLEVKTSRQLKVSGFVGNATSLHRETQFVSKDTKHGVGLSGSSAWKLSTVFANSSYAVFFDLVEDLPQSQAAFVQFITYYNTANGDTRLKVTTIILPSKFQDFPYYFDQECATVLLARIAVDKLNRGTPSEEVIKYVDETLIAFLKRFATYLKEDVNSFSLIQQHSLLPQFIYHLKRSSFLQNFNNSPDESVFYRHYLSIEDTNNSLVMIQPTLTAFDQEHMLQVDESVAEEGEEEEESPEYGIPVLLDSLSLNPQRILLLDTFFHILIHHGTTVAQWRDQGYQNQPEYATFKKFLEVPRLEAVELLRDRFPLPRFIDCIEGDSQSRFLYARLNPTSNNISNAADQGMRILNEDVRLQDFLQTLKQTVVKA</sequence>
<dbReference type="InterPro" id="IPR037364">
    <property type="entry name" value="Sec23"/>
</dbReference>
<dbReference type="InterPro" id="IPR029006">
    <property type="entry name" value="ADF-H/Gelsolin-like_dom_sf"/>
</dbReference>
<keyword evidence="8 15" id="KW-0862">Zinc</keyword>
<dbReference type="PANTHER" id="PTHR11141:SF0">
    <property type="entry name" value="PROTEIN TRANSPORT PROTEIN SEC23"/>
    <property type="match status" value="1"/>
</dbReference>
<keyword evidence="13 15" id="KW-0968">Cytoplasmic vesicle</keyword>
<keyword evidence="11 15" id="KW-0333">Golgi apparatus</keyword>
<keyword evidence="12 15" id="KW-0472">Membrane</keyword>
<evidence type="ECO:0000256" key="10">
    <source>
        <dbReference type="ARBA" id="ARBA00022927"/>
    </source>
</evidence>
<dbReference type="SUPFAM" id="SSF82754">
    <property type="entry name" value="C-terminal, gelsolin-like domain of Sec23/24"/>
    <property type="match status" value="1"/>
</dbReference>
<keyword evidence="9 15" id="KW-0931">ER-Golgi transport</keyword>
<dbReference type="Pfam" id="PF04815">
    <property type="entry name" value="Sec23_helical"/>
    <property type="match status" value="1"/>
</dbReference>
<evidence type="ECO:0000256" key="1">
    <source>
        <dbReference type="ARBA" id="ARBA00004299"/>
    </source>
</evidence>
<comment type="similarity">
    <text evidence="3 15">Belongs to the SEC23/SEC24 family. SEC23 subfamily.</text>
</comment>
<evidence type="ECO:0000256" key="11">
    <source>
        <dbReference type="ARBA" id="ARBA00023034"/>
    </source>
</evidence>